<evidence type="ECO:0000313" key="1">
    <source>
        <dbReference type="EMBL" id="QHT75609.1"/>
    </source>
</evidence>
<organism evidence="1">
    <name type="scientific">viral metagenome</name>
    <dbReference type="NCBI Taxonomy" id="1070528"/>
    <lineage>
        <taxon>unclassified sequences</taxon>
        <taxon>metagenomes</taxon>
        <taxon>organismal metagenomes</taxon>
    </lineage>
</organism>
<dbReference type="AlphaFoldDB" id="A0A6C0H569"/>
<reference evidence="1" key="1">
    <citation type="journal article" date="2020" name="Nature">
        <title>Giant virus diversity and host interactions through global metagenomics.</title>
        <authorList>
            <person name="Schulz F."/>
            <person name="Roux S."/>
            <person name="Paez-Espino D."/>
            <person name="Jungbluth S."/>
            <person name="Walsh D.A."/>
            <person name="Denef V.J."/>
            <person name="McMahon K.D."/>
            <person name="Konstantinidis K.T."/>
            <person name="Eloe-Fadrosh E.A."/>
            <person name="Kyrpides N.C."/>
            <person name="Woyke T."/>
        </authorList>
    </citation>
    <scope>NUCLEOTIDE SEQUENCE</scope>
    <source>
        <strain evidence="1">GVMAG-M-3300023179-71</strain>
    </source>
</reference>
<dbReference type="EMBL" id="MN739880">
    <property type="protein sequence ID" value="QHT75609.1"/>
    <property type="molecule type" value="Genomic_DNA"/>
</dbReference>
<accession>A0A6C0H569</accession>
<protein>
    <submittedName>
        <fullName evidence="1">Uncharacterized protein</fullName>
    </submittedName>
</protein>
<proteinExistence type="predicted"/>
<sequence>MIIYGDNILINKKLIYFFIKNEIIESQSF</sequence>
<name>A0A6C0H569_9ZZZZ</name>